<dbReference type="SUPFAM" id="SSF56524">
    <property type="entry name" value="Oxidoreductase molybdopterin-binding domain"/>
    <property type="match status" value="1"/>
</dbReference>
<dbReference type="InterPro" id="IPR000572">
    <property type="entry name" value="OxRdtase_Mopterin-bd_dom"/>
</dbReference>
<accession>A0A369Q5S1</accession>
<sequence length="266" mass="29392">MTRASHQDRPDHSPPSTPQHMHRRSVLAGMSALFLGACSKIADSNAGSSVLTAAQKWHQAAHRTLTGRHALAKEYNRADVSPFFRGNGSTDPQNGNYPAQAAANFADWRLEVRGLVDKPLSLSLDNIRRLPQRTQITRHDCVEGWSAIGEWTGPQLSVLLDAAGLREEAKYIVFRCADNLNGQDYYESVDMMDAFHPQTIVAHALNGDPLPIRNGAPLRMRIERQLGYKHAKYLTAIDAVASLDDIAGGKGGYWEDRAGYQWYAGI</sequence>
<feature type="compositionally biased region" description="Basic and acidic residues" evidence="1">
    <location>
        <begin position="1"/>
        <end position="12"/>
    </location>
</feature>
<reference evidence="3 4" key="1">
    <citation type="submission" date="2018-04" db="EMBL/GenBank/DDBJ databases">
        <title>Altererythrobacter sp. HME9302 genome sequencing and assembly.</title>
        <authorList>
            <person name="Kang H."/>
            <person name="Kim H."/>
            <person name="Joh K."/>
        </authorList>
    </citation>
    <scope>NUCLEOTIDE SEQUENCE [LARGE SCALE GENOMIC DNA]</scope>
    <source>
        <strain evidence="3 4">HME9302</strain>
    </source>
</reference>
<proteinExistence type="predicted"/>
<gene>
    <name evidence="3" type="primary">yedY</name>
    <name evidence="3" type="ORF">HME9302_01432</name>
</gene>
<dbReference type="EC" id="1.8.-.-" evidence="3"/>
<dbReference type="GO" id="GO:0016491">
    <property type="term" value="F:oxidoreductase activity"/>
    <property type="evidence" value="ECO:0007669"/>
    <property type="project" value="UniProtKB-KW"/>
</dbReference>
<dbReference type="InterPro" id="IPR036374">
    <property type="entry name" value="OxRdtase_Mopterin-bd_sf"/>
</dbReference>
<comment type="caution">
    <text evidence="3">The sequence shown here is derived from an EMBL/GenBank/DDBJ whole genome shotgun (WGS) entry which is preliminary data.</text>
</comment>
<dbReference type="PANTHER" id="PTHR43032">
    <property type="entry name" value="PROTEIN-METHIONINE-SULFOXIDE REDUCTASE"/>
    <property type="match status" value="1"/>
</dbReference>
<dbReference type="AlphaFoldDB" id="A0A369Q5S1"/>
<organism evidence="3 4">
    <name type="scientific">Alteripontixanthobacter maritimus</name>
    <dbReference type="NCBI Taxonomy" id="2161824"/>
    <lineage>
        <taxon>Bacteria</taxon>
        <taxon>Pseudomonadati</taxon>
        <taxon>Pseudomonadota</taxon>
        <taxon>Alphaproteobacteria</taxon>
        <taxon>Sphingomonadales</taxon>
        <taxon>Erythrobacteraceae</taxon>
        <taxon>Alteripontixanthobacter</taxon>
    </lineage>
</organism>
<dbReference type="Proteomes" id="UP000253727">
    <property type="component" value="Unassembled WGS sequence"/>
</dbReference>
<dbReference type="Pfam" id="PF00174">
    <property type="entry name" value="Oxidored_molyb"/>
    <property type="match status" value="1"/>
</dbReference>
<dbReference type="EMBL" id="QBKA01000002">
    <property type="protein sequence ID" value="RDC60231.1"/>
    <property type="molecule type" value="Genomic_DNA"/>
</dbReference>
<evidence type="ECO:0000259" key="2">
    <source>
        <dbReference type="Pfam" id="PF00174"/>
    </source>
</evidence>
<protein>
    <submittedName>
        <fullName evidence="3">Sulfoxide reductase catalytic subunit YedY</fullName>
        <ecNumber evidence="3">1.8.-.-</ecNumber>
    </submittedName>
</protein>
<evidence type="ECO:0000256" key="1">
    <source>
        <dbReference type="SAM" id="MobiDB-lite"/>
    </source>
</evidence>
<keyword evidence="4" id="KW-1185">Reference proteome</keyword>
<name>A0A369Q5S1_9SPHN</name>
<evidence type="ECO:0000313" key="4">
    <source>
        <dbReference type="Proteomes" id="UP000253727"/>
    </source>
</evidence>
<dbReference type="PANTHER" id="PTHR43032:SF2">
    <property type="entry name" value="BLL0505 PROTEIN"/>
    <property type="match status" value="1"/>
</dbReference>
<feature type="region of interest" description="Disordered" evidence="1">
    <location>
        <begin position="1"/>
        <end position="22"/>
    </location>
</feature>
<keyword evidence="3" id="KW-0560">Oxidoreductase</keyword>
<evidence type="ECO:0000313" key="3">
    <source>
        <dbReference type="EMBL" id="RDC60231.1"/>
    </source>
</evidence>
<feature type="domain" description="Oxidoreductase molybdopterin-binding" evidence="2">
    <location>
        <begin position="104"/>
        <end position="240"/>
    </location>
</feature>
<dbReference type="Gene3D" id="3.90.420.10">
    <property type="entry name" value="Oxidoreductase, molybdopterin-binding domain"/>
    <property type="match status" value="1"/>
</dbReference>